<sequence>MAADVNEETVSEVLAELAEAEAAEAEAEAEAARAKATAARLRGSAEVDELADDDLADGEDIDDVEPDPRGWWSRIGRLIVAVVAVVVLAVGSLVVTGLMLVQHEKVTAKKAHQAELIKAASAGVTALLSIDFNRAKADVQHVIDLSTGSFKDDFTKGADDFVKTAQQSKAVTVGSIKSAALESENGDTGVVLLAASSTVTNANGAQKDPRAWRMSVTVARDGDQYKMSNVEFVP</sequence>
<evidence type="ECO:0000256" key="4">
    <source>
        <dbReference type="SAM" id="Phobius"/>
    </source>
</evidence>
<evidence type="ECO:0000313" key="6">
    <source>
        <dbReference type="Proteomes" id="UP000216063"/>
    </source>
</evidence>
<feature type="transmembrane region" description="Helical" evidence="4">
    <location>
        <begin position="78"/>
        <end position="101"/>
    </location>
</feature>
<reference evidence="5 6" key="1">
    <citation type="submission" date="2017-07" db="EMBL/GenBank/DDBJ databases">
        <title>The new phylogeny of genus Mycobacterium.</title>
        <authorList>
            <person name="Tortoli E."/>
            <person name="Trovato A."/>
            <person name="Cirillo D.M."/>
        </authorList>
    </citation>
    <scope>NUCLEOTIDE SEQUENCE [LARGE SCALE GENOMIC DNA]</scope>
    <source>
        <strain evidence="5 6">ATCC 33027</strain>
    </source>
</reference>
<dbReference type="PANTHER" id="PTHR37042:SF4">
    <property type="entry name" value="OUTER MEMBRANE PROTEIN RV1973"/>
    <property type="match status" value="1"/>
</dbReference>
<organism evidence="5 6">
    <name type="scientific">Mycolicibacterium sphagni</name>
    <dbReference type="NCBI Taxonomy" id="1786"/>
    <lineage>
        <taxon>Bacteria</taxon>
        <taxon>Bacillati</taxon>
        <taxon>Actinomycetota</taxon>
        <taxon>Actinomycetes</taxon>
        <taxon>Mycobacteriales</taxon>
        <taxon>Mycobacteriaceae</taxon>
        <taxon>Mycolicibacterium</taxon>
    </lineage>
</organism>
<dbReference type="OrthoDB" id="4774723at2"/>
<keyword evidence="4" id="KW-0812">Transmembrane</keyword>
<dbReference type="GO" id="GO:0016020">
    <property type="term" value="C:membrane"/>
    <property type="evidence" value="ECO:0007669"/>
    <property type="project" value="UniProtKB-SubCell"/>
</dbReference>
<evidence type="ECO:0000256" key="2">
    <source>
        <dbReference type="ARBA" id="ARBA00023136"/>
    </source>
</evidence>
<comment type="subcellular location">
    <subcellularLocation>
        <location evidence="1">Membrane</location>
    </subcellularLocation>
</comment>
<keyword evidence="4" id="KW-1133">Transmembrane helix</keyword>
<dbReference type="Proteomes" id="UP000216063">
    <property type="component" value="Unassembled WGS sequence"/>
</dbReference>
<dbReference type="PANTHER" id="PTHR37042">
    <property type="entry name" value="OUTER MEMBRANE PROTEIN RV1973"/>
    <property type="match status" value="1"/>
</dbReference>
<feature type="coiled-coil region" evidence="3">
    <location>
        <begin position="10"/>
        <end position="44"/>
    </location>
</feature>
<accession>A0A255DES7</accession>
<proteinExistence type="predicted"/>
<evidence type="ECO:0000313" key="5">
    <source>
        <dbReference type="EMBL" id="OYN77580.1"/>
    </source>
</evidence>
<dbReference type="AlphaFoldDB" id="A0A255DES7"/>
<gene>
    <name evidence="5" type="ORF">CG716_18550</name>
</gene>
<comment type="caution">
    <text evidence="5">The sequence shown here is derived from an EMBL/GenBank/DDBJ whole genome shotgun (WGS) entry which is preliminary data.</text>
</comment>
<keyword evidence="3" id="KW-0175">Coiled coil</keyword>
<keyword evidence="6" id="KW-1185">Reference proteome</keyword>
<evidence type="ECO:0000256" key="3">
    <source>
        <dbReference type="SAM" id="Coils"/>
    </source>
</evidence>
<name>A0A255DES7_9MYCO</name>
<evidence type="ECO:0008006" key="7">
    <source>
        <dbReference type="Google" id="ProtNLM"/>
    </source>
</evidence>
<evidence type="ECO:0000256" key="1">
    <source>
        <dbReference type="ARBA" id="ARBA00004370"/>
    </source>
</evidence>
<dbReference type="EMBL" id="NOZR01000016">
    <property type="protein sequence ID" value="OYN77580.1"/>
    <property type="molecule type" value="Genomic_DNA"/>
</dbReference>
<keyword evidence="2 4" id="KW-0472">Membrane</keyword>
<protein>
    <recommendedName>
        <fullName evidence="7">Mammalian cell entry protein</fullName>
    </recommendedName>
</protein>